<organism evidence="1 2">
    <name type="scientific">Maribacter luteus</name>
    <dbReference type="NCBI Taxonomy" id="2594478"/>
    <lineage>
        <taxon>Bacteria</taxon>
        <taxon>Pseudomonadati</taxon>
        <taxon>Bacteroidota</taxon>
        <taxon>Flavobacteriia</taxon>
        <taxon>Flavobacteriales</taxon>
        <taxon>Flavobacteriaceae</taxon>
        <taxon>Maribacter</taxon>
    </lineage>
</organism>
<dbReference type="Gene3D" id="1.20.1440.60">
    <property type="entry name" value="23S rRNA-intervening sequence"/>
    <property type="match status" value="1"/>
</dbReference>
<reference evidence="1 2" key="1">
    <citation type="submission" date="2019-11" db="EMBL/GenBank/DDBJ databases">
        <title>Maribacter lutea sp. nov., a marine bacterium isolated from intertidal sand.</title>
        <authorList>
            <person name="Liu A."/>
        </authorList>
    </citation>
    <scope>NUCLEOTIDE SEQUENCE [LARGE SCALE GENOMIC DNA]</scope>
    <source>
        <strain evidence="1 2">RZ05</strain>
    </source>
</reference>
<dbReference type="AlphaFoldDB" id="A0A6I2MTE5"/>
<dbReference type="PANTHER" id="PTHR38471">
    <property type="entry name" value="FOUR HELIX BUNDLE PROTEIN"/>
    <property type="match status" value="1"/>
</dbReference>
<sequence length="118" mass="13826">MIRHNFKKLKIWQNGMDLVDETYQMVGTFPDSERFNLISQLTRCAVSIPSNIAEGTSKSTNKHFNKFIEDSLGSAYEWETQLIVAYRLKYIDKKRFEKLENKIQELQKMISGFQVGLQ</sequence>
<dbReference type="EMBL" id="WKJH01000030">
    <property type="protein sequence ID" value="MRX66127.1"/>
    <property type="molecule type" value="Genomic_DNA"/>
</dbReference>
<dbReference type="NCBIfam" id="TIGR02436">
    <property type="entry name" value="four helix bundle protein"/>
    <property type="match status" value="1"/>
</dbReference>
<dbReference type="Proteomes" id="UP000443153">
    <property type="component" value="Unassembled WGS sequence"/>
</dbReference>
<evidence type="ECO:0000313" key="2">
    <source>
        <dbReference type="Proteomes" id="UP000443153"/>
    </source>
</evidence>
<evidence type="ECO:0000313" key="1">
    <source>
        <dbReference type="EMBL" id="MRX66127.1"/>
    </source>
</evidence>
<dbReference type="InterPro" id="IPR036583">
    <property type="entry name" value="23S_rRNA_IVS_sf"/>
</dbReference>
<keyword evidence="2" id="KW-1185">Reference proteome</keyword>
<dbReference type="CDD" id="cd16377">
    <property type="entry name" value="23S_rRNA_IVP_like"/>
    <property type="match status" value="1"/>
</dbReference>
<dbReference type="RefSeq" id="WP_154369642.1">
    <property type="nucleotide sequence ID" value="NZ_CANMYZ010000003.1"/>
</dbReference>
<dbReference type="OrthoDB" id="9811959at2"/>
<dbReference type="Pfam" id="PF05635">
    <property type="entry name" value="23S_rRNA_IVP"/>
    <property type="match status" value="1"/>
</dbReference>
<name>A0A6I2MTE5_9FLAO</name>
<comment type="caution">
    <text evidence="1">The sequence shown here is derived from an EMBL/GenBank/DDBJ whole genome shotgun (WGS) entry which is preliminary data.</text>
</comment>
<dbReference type="SUPFAM" id="SSF158446">
    <property type="entry name" value="IVS-encoded protein-like"/>
    <property type="match status" value="1"/>
</dbReference>
<proteinExistence type="predicted"/>
<gene>
    <name evidence="1" type="ORF">GJ691_18390</name>
</gene>
<protein>
    <submittedName>
        <fullName evidence="1">Four helix bundle protein</fullName>
    </submittedName>
</protein>
<dbReference type="PANTHER" id="PTHR38471:SF2">
    <property type="entry name" value="FOUR HELIX BUNDLE PROTEIN"/>
    <property type="match status" value="1"/>
</dbReference>
<dbReference type="InterPro" id="IPR012657">
    <property type="entry name" value="23S_rRNA-intervening_sequence"/>
</dbReference>
<accession>A0A6I2MTE5</accession>